<protein>
    <submittedName>
        <fullName evidence="1">Uncharacterized protein</fullName>
    </submittedName>
</protein>
<dbReference type="InParanoid" id="L5KSR9"/>
<name>L5KSR9_PTEAL</name>
<reference evidence="2" key="1">
    <citation type="journal article" date="2013" name="Science">
        <title>Comparative analysis of bat genomes provides insight into the evolution of flight and immunity.</title>
        <authorList>
            <person name="Zhang G."/>
            <person name="Cowled C."/>
            <person name="Shi Z."/>
            <person name="Huang Z."/>
            <person name="Bishop-Lilly K.A."/>
            <person name="Fang X."/>
            <person name="Wynne J.W."/>
            <person name="Xiong Z."/>
            <person name="Baker M.L."/>
            <person name="Zhao W."/>
            <person name="Tachedjian M."/>
            <person name="Zhu Y."/>
            <person name="Zhou P."/>
            <person name="Jiang X."/>
            <person name="Ng J."/>
            <person name="Yang L."/>
            <person name="Wu L."/>
            <person name="Xiao J."/>
            <person name="Feng Y."/>
            <person name="Chen Y."/>
            <person name="Sun X."/>
            <person name="Zhang Y."/>
            <person name="Marsh G.A."/>
            <person name="Crameri G."/>
            <person name="Broder C.C."/>
            <person name="Frey K.G."/>
            <person name="Wang L.F."/>
            <person name="Wang J."/>
        </authorList>
    </citation>
    <scope>NUCLEOTIDE SEQUENCE [LARGE SCALE GENOMIC DNA]</scope>
</reference>
<keyword evidence="2" id="KW-1185">Reference proteome</keyword>
<evidence type="ECO:0000313" key="2">
    <source>
        <dbReference type="Proteomes" id="UP000010552"/>
    </source>
</evidence>
<dbReference type="Proteomes" id="UP000010552">
    <property type="component" value="Unassembled WGS sequence"/>
</dbReference>
<proteinExistence type="predicted"/>
<sequence length="109" mass="12060">MACKSLLQIRQGARQPLLRPLCSLSGLGSRRRPKAVVLRLEKTTHQDDCISVPRGHTALARSFPLGAIQGGRRRGSLTIALSPAAELDIRKAWPRQGKWDREIQKAEGK</sequence>
<accession>L5KSR9</accession>
<organism evidence="1 2">
    <name type="scientific">Pteropus alecto</name>
    <name type="common">Black flying fox</name>
    <dbReference type="NCBI Taxonomy" id="9402"/>
    <lineage>
        <taxon>Eukaryota</taxon>
        <taxon>Metazoa</taxon>
        <taxon>Chordata</taxon>
        <taxon>Craniata</taxon>
        <taxon>Vertebrata</taxon>
        <taxon>Euteleostomi</taxon>
        <taxon>Mammalia</taxon>
        <taxon>Eutheria</taxon>
        <taxon>Laurasiatheria</taxon>
        <taxon>Chiroptera</taxon>
        <taxon>Yinpterochiroptera</taxon>
        <taxon>Pteropodoidea</taxon>
        <taxon>Pteropodidae</taxon>
        <taxon>Pteropodinae</taxon>
        <taxon>Pteropus</taxon>
    </lineage>
</organism>
<evidence type="ECO:0000313" key="1">
    <source>
        <dbReference type="EMBL" id="ELK14280.1"/>
    </source>
</evidence>
<dbReference type="AlphaFoldDB" id="L5KSR9"/>
<dbReference type="EMBL" id="KB030576">
    <property type="protein sequence ID" value="ELK14280.1"/>
    <property type="molecule type" value="Genomic_DNA"/>
</dbReference>
<gene>
    <name evidence="1" type="ORF">PAL_GLEAN10008795</name>
</gene>